<comment type="caution">
    <text evidence="2">The sequence shown here is derived from an EMBL/GenBank/DDBJ whole genome shotgun (WGS) entry which is preliminary data.</text>
</comment>
<dbReference type="AlphaFoldDB" id="A0A7U8WVT6"/>
<reference evidence="1 3" key="1">
    <citation type="submission" date="2018-03" db="EMBL/GenBank/DDBJ databases">
        <title>Whole Genome Sequencing of Escherichia coli isolates from wildlife.</title>
        <authorList>
            <person name="Whitehouse C.A."/>
            <person name="Lacher D.W."/>
            <person name="Mammel M.K."/>
            <person name="Barnaba T."/>
            <person name="Lorch J.M."/>
        </authorList>
    </citation>
    <scope>NUCLEOTIDE SEQUENCE [LARGE SCALE GENOMIC DNA]</scope>
    <source>
        <strain evidence="1 3">20507-2</strain>
    </source>
</reference>
<sequence>MTIQKEYRPFLKYLPESKIVRNRHLFSANLFFITAHTADSFSFSQATIITKCNTVAVAKQWKYYMRKIPIQIHR</sequence>
<organism evidence="2 4">
    <name type="scientific">Escherichia albertii</name>
    <dbReference type="NCBI Taxonomy" id="208962"/>
    <lineage>
        <taxon>Bacteria</taxon>
        <taxon>Pseudomonadati</taxon>
        <taxon>Pseudomonadota</taxon>
        <taxon>Gammaproteobacteria</taxon>
        <taxon>Enterobacterales</taxon>
        <taxon>Enterobacteriaceae</taxon>
        <taxon>Escherichia</taxon>
    </lineage>
</organism>
<name>A0A7U8WVT6_ESCAL</name>
<dbReference type="EMBL" id="PYQT01000023">
    <property type="protein sequence ID" value="PSY40050.1"/>
    <property type="molecule type" value="Genomic_DNA"/>
</dbReference>
<dbReference type="Proteomes" id="UP000240382">
    <property type="component" value="Unassembled WGS sequence"/>
</dbReference>
<keyword evidence="3" id="KW-1185">Reference proteome</keyword>
<accession>A0A7U8WVT6</accession>
<proteinExistence type="predicted"/>
<reference evidence="2 4" key="2">
    <citation type="submission" date="2019-02" db="EMBL/GenBank/DDBJ databases">
        <title>Draft genome sequence of Escherichia albertii strain Mex-12/320a, isolated from an infant with diarrhea, harboring virulence genes associated with diarrheagenic strains of enteropathogenic E. coli.</title>
        <authorList>
            <person name="Maldonado-Puga S."/>
            <person name="Meza-Segura M."/>
            <person name="Zaidi M.B."/>
            <person name="Estrada-Garcia T."/>
        </authorList>
    </citation>
    <scope>NUCLEOTIDE SEQUENCE [LARGE SCALE GENOMIC DNA]</scope>
    <source>
        <strain evidence="2 4">Mex-12/320a</strain>
    </source>
</reference>
<gene>
    <name evidence="1" type="ORF">C7B09_18630</name>
    <name evidence="2" type="ORF">EYS06_11295</name>
</gene>
<protein>
    <submittedName>
        <fullName evidence="2">Uncharacterized protein</fullName>
    </submittedName>
</protein>
<dbReference type="Proteomes" id="UP000292187">
    <property type="component" value="Unassembled WGS sequence"/>
</dbReference>
<evidence type="ECO:0000313" key="2">
    <source>
        <dbReference type="EMBL" id="TBR52783.1"/>
    </source>
</evidence>
<evidence type="ECO:0000313" key="3">
    <source>
        <dbReference type="Proteomes" id="UP000240382"/>
    </source>
</evidence>
<evidence type="ECO:0000313" key="1">
    <source>
        <dbReference type="EMBL" id="PSY40050.1"/>
    </source>
</evidence>
<dbReference type="EMBL" id="SIZV01000012">
    <property type="protein sequence ID" value="TBR52783.1"/>
    <property type="molecule type" value="Genomic_DNA"/>
</dbReference>
<evidence type="ECO:0000313" key="4">
    <source>
        <dbReference type="Proteomes" id="UP000292187"/>
    </source>
</evidence>